<keyword evidence="4" id="KW-0378">Hydrolase</keyword>
<evidence type="ECO:0000259" key="3">
    <source>
        <dbReference type="Pfam" id="PF08386"/>
    </source>
</evidence>
<gene>
    <name evidence="4" type="primary">caeA</name>
    <name evidence="4" type="ORF">V202x_38430</name>
</gene>
<dbReference type="GO" id="GO:0005737">
    <property type="term" value="C:cytoplasm"/>
    <property type="evidence" value="ECO:0007669"/>
    <property type="project" value="InterPro"/>
</dbReference>
<dbReference type="GO" id="GO:0004177">
    <property type="term" value="F:aminopeptidase activity"/>
    <property type="evidence" value="ECO:0007669"/>
    <property type="project" value="UniProtKB-EC"/>
</dbReference>
<reference evidence="4 5" key="1">
    <citation type="submission" date="2019-03" db="EMBL/GenBank/DDBJ databases">
        <title>Deep-cultivation of Planctomycetes and their phenomic and genomic characterization uncovers novel biology.</title>
        <authorList>
            <person name="Wiegand S."/>
            <person name="Jogler M."/>
            <person name="Boedeker C."/>
            <person name="Pinto D."/>
            <person name="Vollmers J."/>
            <person name="Rivas-Marin E."/>
            <person name="Kohn T."/>
            <person name="Peeters S.H."/>
            <person name="Heuer A."/>
            <person name="Rast P."/>
            <person name="Oberbeckmann S."/>
            <person name="Bunk B."/>
            <person name="Jeske O."/>
            <person name="Meyerdierks A."/>
            <person name="Storesund J.E."/>
            <person name="Kallscheuer N."/>
            <person name="Luecker S."/>
            <person name="Lage O.M."/>
            <person name="Pohl T."/>
            <person name="Merkel B.J."/>
            <person name="Hornburger P."/>
            <person name="Mueller R.-W."/>
            <person name="Bruemmer F."/>
            <person name="Labrenz M."/>
            <person name="Spormann A.M."/>
            <person name="Op den Camp H."/>
            <person name="Overmann J."/>
            <person name="Amann R."/>
            <person name="Jetten M.S.M."/>
            <person name="Mascher T."/>
            <person name="Medema M.H."/>
            <person name="Devos D.P."/>
            <person name="Kaster A.-K."/>
            <person name="Ovreas L."/>
            <person name="Rohde M."/>
            <person name="Galperin M.Y."/>
            <person name="Jogler C."/>
        </authorList>
    </citation>
    <scope>NUCLEOTIDE SEQUENCE [LARGE SCALE GENOMIC DNA]</scope>
    <source>
        <strain evidence="4 5">V202</strain>
    </source>
</reference>
<evidence type="ECO:0000313" key="4">
    <source>
        <dbReference type="EMBL" id="QDU10433.1"/>
    </source>
</evidence>
<keyword evidence="5" id="KW-1185">Reference proteome</keyword>
<accession>A0A517WYV0</accession>
<dbReference type="Pfam" id="PF00561">
    <property type="entry name" value="Abhydrolase_1"/>
    <property type="match status" value="1"/>
</dbReference>
<dbReference type="RefSeq" id="WP_145178070.1">
    <property type="nucleotide sequence ID" value="NZ_CP037422.1"/>
</dbReference>
<dbReference type="GO" id="GO:0006508">
    <property type="term" value="P:proteolysis"/>
    <property type="evidence" value="ECO:0007669"/>
    <property type="project" value="InterPro"/>
</dbReference>
<evidence type="ECO:0000313" key="5">
    <source>
        <dbReference type="Proteomes" id="UP000318384"/>
    </source>
</evidence>
<dbReference type="Proteomes" id="UP000318384">
    <property type="component" value="Chromosome"/>
</dbReference>
<feature type="domain" description="AB hydrolase-1" evidence="2">
    <location>
        <begin position="86"/>
        <end position="248"/>
    </location>
</feature>
<dbReference type="PANTHER" id="PTHR43722">
    <property type="entry name" value="PROLINE IMINOPEPTIDASE"/>
    <property type="match status" value="1"/>
</dbReference>
<dbReference type="PANTHER" id="PTHR43722:SF1">
    <property type="entry name" value="PROLINE IMINOPEPTIDASE"/>
    <property type="match status" value="1"/>
</dbReference>
<dbReference type="OrthoDB" id="613638at2"/>
<dbReference type="Pfam" id="PF08386">
    <property type="entry name" value="Abhydrolase_4"/>
    <property type="match status" value="1"/>
</dbReference>
<dbReference type="InterPro" id="IPR029058">
    <property type="entry name" value="AB_hydrolase_fold"/>
</dbReference>
<feature type="domain" description="Peptidase S33 tripeptidyl aminopeptidase-like C-terminal" evidence="3">
    <location>
        <begin position="413"/>
        <end position="485"/>
    </location>
</feature>
<protein>
    <recommendedName>
        <fullName evidence="1">Proline iminopeptidase</fullName>
    </recommendedName>
</protein>
<dbReference type="InterPro" id="IPR000073">
    <property type="entry name" value="AB_hydrolase_1"/>
</dbReference>
<dbReference type="SUPFAM" id="SSF53474">
    <property type="entry name" value="alpha/beta-Hydrolases"/>
    <property type="match status" value="1"/>
</dbReference>
<dbReference type="Gene3D" id="3.40.50.1820">
    <property type="entry name" value="alpha/beta hydrolase"/>
    <property type="match status" value="1"/>
</dbReference>
<name>A0A517WYV0_9PLAN</name>
<evidence type="ECO:0000256" key="1">
    <source>
        <dbReference type="ARBA" id="ARBA00021843"/>
    </source>
</evidence>
<dbReference type="EMBL" id="CP037422">
    <property type="protein sequence ID" value="QDU10433.1"/>
    <property type="molecule type" value="Genomic_DNA"/>
</dbReference>
<dbReference type="AlphaFoldDB" id="A0A517WYV0"/>
<dbReference type="InterPro" id="IPR013595">
    <property type="entry name" value="Pept_S33_TAP-like_C"/>
</dbReference>
<dbReference type="InterPro" id="IPR005944">
    <property type="entry name" value="Pro_iminopeptidase"/>
</dbReference>
<evidence type="ECO:0000259" key="2">
    <source>
        <dbReference type="Pfam" id="PF00561"/>
    </source>
</evidence>
<sequence>MFQNVSYFKTLIIAAYCLFGVTIAHGQTKLVQPAVGTTLVQSLVFPGQLQGEEGLIIVPENRENPSGRMISVHYLRFPAKETVGLPPVFVLPGGPGQCITVEDIQQGLRQKRYNKISEIVAFNRNRDVIIVNQRGNSRVPGIHSLPSTWFAKPGKSSEPMSFEKSSRRLVAGLKASLKKCESLNIDTRGYDILHLIDDVDAIRRVYGYEKIALRGSSFGSQWALAYLKRKPKHVDRMILSGVEPLDHGYDSADGIWNVFKKIEEEARKSKDVKLPDVGLLGAVRAVIARLEEQPVRIRGHHPRKNYTAKVVIGADDFRHYLTRPILDAPIHSRKMLEFWPKFVLEIYREDYQYLAAKIIDDRPEYQHHSLLLTLVDNSLGITANRETKLQSESAYRWLGDQNWFYKATRNVTPTPVVSDEFRQPSVNQTPILMIHGTLDLATPIENAEELLPYFPQGHLITVKGGTHAATHHAASVDPDFLEYLSEFMNSNDPSSIVQKIPNTIFLPALQFKTSKDRSLFFELIQKKDNHQTK</sequence>
<organism evidence="4 5">
    <name type="scientific">Gimesia aquarii</name>
    <dbReference type="NCBI Taxonomy" id="2527964"/>
    <lineage>
        <taxon>Bacteria</taxon>
        <taxon>Pseudomonadati</taxon>
        <taxon>Planctomycetota</taxon>
        <taxon>Planctomycetia</taxon>
        <taxon>Planctomycetales</taxon>
        <taxon>Planctomycetaceae</taxon>
        <taxon>Gimesia</taxon>
    </lineage>
</organism>
<proteinExistence type="predicted"/>